<dbReference type="InterPro" id="IPR050469">
    <property type="entry name" value="Diguanylate_Cyclase"/>
</dbReference>
<feature type="transmembrane region" description="Helical" evidence="3">
    <location>
        <begin position="6"/>
        <end position="29"/>
    </location>
</feature>
<dbReference type="CDD" id="cd01949">
    <property type="entry name" value="GGDEF"/>
    <property type="match status" value="1"/>
</dbReference>
<dbReference type="InterPro" id="IPR043128">
    <property type="entry name" value="Rev_trsase/Diguanyl_cyclase"/>
</dbReference>
<name>A0A1H3KF27_9BURK</name>
<feature type="transmembrane region" description="Helical" evidence="3">
    <location>
        <begin position="153"/>
        <end position="171"/>
    </location>
</feature>
<proteinExistence type="predicted"/>
<dbReference type="EC" id="2.7.7.65" evidence="1"/>
<gene>
    <name evidence="5" type="ORF">SAMN05421547_105153</name>
</gene>
<dbReference type="FunFam" id="3.30.70.270:FF:000001">
    <property type="entry name" value="Diguanylate cyclase domain protein"/>
    <property type="match status" value="1"/>
</dbReference>
<dbReference type="InterPro" id="IPR000160">
    <property type="entry name" value="GGDEF_dom"/>
</dbReference>
<dbReference type="InterPro" id="IPR029787">
    <property type="entry name" value="Nucleotide_cyclase"/>
</dbReference>
<dbReference type="SUPFAM" id="SSF55073">
    <property type="entry name" value="Nucleotide cyclase"/>
    <property type="match status" value="1"/>
</dbReference>
<organism evidence="5 6">
    <name type="scientific">Delftia lacustris</name>
    <dbReference type="NCBI Taxonomy" id="558537"/>
    <lineage>
        <taxon>Bacteria</taxon>
        <taxon>Pseudomonadati</taxon>
        <taxon>Pseudomonadota</taxon>
        <taxon>Betaproteobacteria</taxon>
        <taxon>Burkholderiales</taxon>
        <taxon>Comamonadaceae</taxon>
        <taxon>Delftia</taxon>
    </lineage>
</organism>
<feature type="transmembrane region" description="Helical" evidence="3">
    <location>
        <begin position="199"/>
        <end position="217"/>
    </location>
</feature>
<evidence type="ECO:0000259" key="4">
    <source>
        <dbReference type="PROSITE" id="PS50887"/>
    </source>
</evidence>
<dbReference type="EMBL" id="FNPE01000005">
    <property type="protein sequence ID" value="SDY50743.1"/>
    <property type="molecule type" value="Genomic_DNA"/>
</dbReference>
<evidence type="ECO:0000256" key="3">
    <source>
        <dbReference type="SAM" id="Phobius"/>
    </source>
</evidence>
<dbReference type="RefSeq" id="WP_026062628.1">
    <property type="nucleotide sequence ID" value="NZ_JAVDTJ010000013.1"/>
</dbReference>
<dbReference type="AlphaFoldDB" id="A0A1H3KF27"/>
<dbReference type="Proteomes" id="UP000183417">
    <property type="component" value="Unassembled WGS sequence"/>
</dbReference>
<dbReference type="Gene3D" id="3.30.70.270">
    <property type="match status" value="1"/>
</dbReference>
<evidence type="ECO:0000256" key="1">
    <source>
        <dbReference type="ARBA" id="ARBA00012528"/>
    </source>
</evidence>
<feature type="transmembrane region" description="Helical" evidence="3">
    <location>
        <begin position="63"/>
        <end position="82"/>
    </location>
</feature>
<sequence length="392" mass="43446">MVTLTARHFLALAVPLCTSLLAGCFYVCWRHLRARRELRSMSLAFTGFSLALLLQVLERPAAVPVNALATAALQLCAAWFITEAMAMRQGVRPDAPLAAVFGSAVLAVLGYYAWVVPDAQARQHVLNFGLGLQLALPLWRLPRRHPGTDWDRLLLGVFVVFALSFFVRALWLTPPGASPPADAASEWLGVSSACLAKQLSLLVFGLLFAIVFLAAAVRDTVQELHEERDRDPLTGLLNRRAFKEEVQRRRAEHPQLSAAVLVCDLDHFKRVNDGWGHAAGDEVLQRFARLLLRSTRQQDLVARFGGEEFVALLPRADPLAVQSITRRIQTQLRLMGFSGLPDEVRITASFGVAWMAPGQTLEQALARADAMLYEAKRAGRDRVRLVKEEETL</sequence>
<keyword evidence="3" id="KW-0812">Transmembrane</keyword>
<dbReference type="NCBIfam" id="TIGR00254">
    <property type="entry name" value="GGDEF"/>
    <property type="match status" value="1"/>
</dbReference>
<evidence type="ECO:0000313" key="5">
    <source>
        <dbReference type="EMBL" id="SDY50743.1"/>
    </source>
</evidence>
<evidence type="ECO:0000313" key="6">
    <source>
        <dbReference type="Proteomes" id="UP000183417"/>
    </source>
</evidence>
<dbReference type="SMART" id="SM00267">
    <property type="entry name" value="GGDEF"/>
    <property type="match status" value="1"/>
</dbReference>
<reference evidence="5 6" key="1">
    <citation type="submission" date="2016-10" db="EMBL/GenBank/DDBJ databases">
        <authorList>
            <person name="de Groot N.N."/>
        </authorList>
    </citation>
    <scope>NUCLEOTIDE SEQUENCE [LARGE SCALE GENOMIC DNA]</scope>
    <source>
        <strain evidence="5 6">LMG 24775</strain>
    </source>
</reference>
<protein>
    <recommendedName>
        <fullName evidence="1">diguanylate cyclase</fullName>
        <ecNumber evidence="1">2.7.7.65</ecNumber>
    </recommendedName>
</protein>
<comment type="catalytic activity">
    <reaction evidence="2">
        <text>2 GTP = 3',3'-c-di-GMP + 2 diphosphate</text>
        <dbReference type="Rhea" id="RHEA:24898"/>
        <dbReference type="ChEBI" id="CHEBI:33019"/>
        <dbReference type="ChEBI" id="CHEBI:37565"/>
        <dbReference type="ChEBI" id="CHEBI:58805"/>
        <dbReference type="EC" id="2.7.7.65"/>
    </reaction>
</comment>
<feature type="transmembrane region" description="Helical" evidence="3">
    <location>
        <begin position="94"/>
        <end position="113"/>
    </location>
</feature>
<keyword evidence="3" id="KW-0472">Membrane</keyword>
<dbReference type="PROSITE" id="PS51257">
    <property type="entry name" value="PROKAR_LIPOPROTEIN"/>
    <property type="match status" value="1"/>
</dbReference>
<accession>A0A1H3KF27</accession>
<keyword evidence="3" id="KW-1133">Transmembrane helix</keyword>
<dbReference type="GO" id="GO:0052621">
    <property type="term" value="F:diguanylate cyclase activity"/>
    <property type="evidence" value="ECO:0007669"/>
    <property type="project" value="UniProtKB-EC"/>
</dbReference>
<dbReference type="Pfam" id="PF00990">
    <property type="entry name" value="GGDEF"/>
    <property type="match status" value="1"/>
</dbReference>
<dbReference type="PANTHER" id="PTHR45138:SF9">
    <property type="entry name" value="DIGUANYLATE CYCLASE DGCM-RELATED"/>
    <property type="match status" value="1"/>
</dbReference>
<dbReference type="PROSITE" id="PS50887">
    <property type="entry name" value="GGDEF"/>
    <property type="match status" value="1"/>
</dbReference>
<dbReference type="PANTHER" id="PTHR45138">
    <property type="entry name" value="REGULATORY COMPONENTS OF SENSORY TRANSDUCTION SYSTEM"/>
    <property type="match status" value="1"/>
</dbReference>
<feature type="domain" description="GGDEF" evidence="4">
    <location>
        <begin position="256"/>
        <end position="388"/>
    </location>
</feature>
<evidence type="ECO:0000256" key="2">
    <source>
        <dbReference type="ARBA" id="ARBA00034247"/>
    </source>
</evidence>